<dbReference type="InterPro" id="IPR012910">
    <property type="entry name" value="Plug_dom"/>
</dbReference>
<evidence type="ECO:0000256" key="2">
    <source>
        <dbReference type="ARBA" id="ARBA00022448"/>
    </source>
</evidence>
<dbReference type="STRING" id="1185767.IIF7_01230"/>
<sequence length="795" mass="90123">MGQNSSENQYSIQGYVKDKNNDPIKGANINISSTKHTFDVQSGKDGKYFQAGLTPGVYIIEINTGSYLEHHQIVLSNKNLEKNFIIDESKNALDEVLLKFTSVKSEIEKKGFAVNVIETEDASLRNIQTNELLNRTVGIKVRQNGGLGSSVDYNINGLSGNAVRIFIDGIPISTYGSSFDLNSLSPALIERIEVYKGVVPGHLSDDALGGAINVVLKKDTNNHLNASLSYGSFNTTQANFNGIYNAENSNFFFKASGFYNYSDNDYEVWGKFVRNILPNGRYDYVRAKRFNDAFESYGAVTELGFTDLKWADKISIGYNRSDLYNEIQHGAFMSIPYKGRFTEAAANVFNLNYTKTDIVKGLDANLTGIYSQRERVINDTVRWNYNWYGERSLDMDGDPILRPNGAQQGQPTIETIDRDIYTFRGGLKYEVLEGQNILFNHMYTDIDRTQDDIMRSGLERNFMERRYLTKNISSFTYEGSFFDEKLKPTVFTKFYQQRIKKIDPVVERQNGSDVIVFDEFSRSISETGYGGAISYLLSPAIVILGSAEKAIRLPSEGETFGAPGENVVGNSDLNPERSDNFNLGFKLGPYKYLKHQISISANGFLRDTKDKLVRQTQTNLNDAVQTAPFENLGRTESIGFDAELNYMFDNNLNVLVNVSKFDTRFANRLDSNGNVLSIYDIQIPNEPFFTANANVRYSLKNIFQKNSLMNFYYNLSFVDSFYNIWVPRERRGIEEFEVPQQYVQDAGVSYAFPNIKLVASLDVKNIFDRQAYDNFAVQKPGRSFFLKLNYTITNF</sequence>
<accession>A0A1Y1T8F3</accession>
<keyword evidence="7 10" id="KW-0472">Membrane</keyword>
<evidence type="ECO:0000256" key="3">
    <source>
        <dbReference type="ARBA" id="ARBA00022452"/>
    </source>
</evidence>
<evidence type="ECO:0000256" key="4">
    <source>
        <dbReference type="ARBA" id="ARBA00022692"/>
    </source>
</evidence>
<dbReference type="PANTHER" id="PTHR30069:SF29">
    <property type="entry name" value="HEMOGLOBIN AND HEMOGLOBIN-HAPTOGLOBIN-BINDING PROTEIN 1-RELATED"/>
    <property type="match status" value="1"/>
</dbReference>
<dbReference type="InterPro" id="IPR037066">
    <property type="entry name" value="Plug_dom_sf"/>
</dbReference>
<comment type="caution">
    <text evidence="14">The sequence shown here is derived from an EMBL/GenBank/DDBJ whole genome shotgun (WGS) entry which is preliminary data.</text>
</comment>
<dbReference type="GO" id="GO:0015344">
    <property type="term" value="F:siderophore uptake transmembrane transporter activity"/>
    <property type="evidence" value="ECO:0007669"/>
    <property type="project" value="TreeGrafter"/>
</dbReference>
<evidence type="ECO:0000259" key="13">
    <source>
        <dbReference type="Pfam" id="PF07715"/>
    </source>
</evidence>
<evidence type="ECO:0000256" key="10">
    <source>
        <dbReference type="PROSITE-ProRule" id="PRU01360"/>
    </source>
</evidence>
<name>A0A1Y1T8F3_9FLAO</name>
<evidence type="ECO:0000256" key="5">
    <source>
        <dbReference type="ARBA" id="ARBA00022729"/>
    </source>
</evidence>
<reference evidence="14 15" key="1">
    <citation type="submission" date="2013-04" db="EMBL/GenBank/DDBJ databases">
        <title>Zunongwangia sp. 22II14-10F7 Genome Sequencing.</title>
        <authorList>
            <person name="Lai Q."/>
            <person name="Shao Z."/>
        </authorList>
    </citation>
    <scope>NUCLEOTIDE SEQUENCE [LARGE SCALE GENOMIC DNA]</scope>
    <source>
        <strain evidence="14 15">22II14-10F7</strain>
    </source>
</reference>
<organism evidence="14 15">
    <name type="scientific">Zunongwangia atlantica 22II14-10F7</name>
    <dbReference type="NCBI Taxonomy" id="1185767"/>
    <lineage>
        <taxon>Bacteria</taxon>
        <taxon>Pseudomonadati</taxon>
        <taxon>Bacteroidota</taxon>
        <taxon>Flavobacteriia</taxon>
        <taxon>Flavobacteriales</taxon>
        <taxon>Flavobacteriaceae</taxon>
        <taxon>Zunongwangia</taxon>
    </lineage>
</organism>
<dbReference type="Pfam" id="PF07715">
    <property type="entry name" value="Plug"/>
    <property type="match status" value="1"/>
</dbReference>
<evidence type="ECO:0000256" key="6">
    <source>
        <dbReference type="ARBA" id="ARBA00023077"/>
    </source>
</evidence>
<comment type="subcellular location">
    <subcellularLocation>
        <location evidence="1 10">Cell outer membrane</location>
        <topology evidence="1 10">Multi-pass membrane protein</topology>
    </subcellularLocation>
</comment>
<dbReference type="SUPFAM" id="SSF49464">
    <property type="entry name" value="Carboxypeptidase regulatory domain-like"/>
    <property type="match status" value="1"/>
</dbReference>
<dbReference type="Pfam" id="PF13620">
    <property type="entry name" value="CarboxypepD_reg"/>
    <property type="match status" value="1"/>
</dbReference>
<dbReference type="RefSeq" id="WP_084839842.1">
    <property type="nucleotide sequence ID" value="NZ_ARYN01000001.1"/>
</dbReference>
<keyword evidence="4 10" id="KW-0812">Transmembrane</keyword>
<dbReference type="PANTHER" id="PTHR30069">
    <property type="entry name" value="TONB-DEPENDENT OUTER MEMBRANE RECEPTOR"/>
    <property type="match status" value="1"/>
</dbReference>
<dbReference type="Pfam" id="PF00593">
    <property type="entry name" value="TonB_dep_Rec_b-barrel"/>
    <property type="match status" value="1"/>
</dbReference>
<evidence type="ECO:0000256" key="7">
    <source>
        <dbReference type="ARBA" id="ARBA00023136"/>
    </source>
</evidence>
<keyword evidence="15" id="KW-1185">Reference proteome</keyword>
<dbReference type="Gene3D" id="2.170.130.10">
    <property type="entry name" value="TonB-dependent receptor, plug domain"/>
    <property type="match status" value="1"/>
</dbReference>
<keyword evidence="6 11" id="KW-0798">TonB box</keyword>
<evidence type="ECO:0000256" key="8">
    <source>
        <dbReference type="ARBA" id="ARBA00023170"/>
    </source>
</evidence>
<keyword evidence="8 14" id="KW-0675">Receptor</keyword>
<evidence type="ECO:0000313" key="15">
    <source>
        <dbReference type="Proteomes" id="UP000192746"/>
    </source>
</evidence>
<protein>
    <submittedName>
        <fullName evidence="14">Outer membrane receptor protein</fullName>
    </submittedName>
</protein>
<dbReference type="SUPFAM" id="SSF56935">
    <property type="entry name" value="Porins"/>
    <property type="match status" value="1"/>
</dbReference>
<dbReference type="OrthoDB" id="9812892at2"/>
<feature type="domain" description="TonB-dependent receptor-like beta-barrel" evidence="12">
    <location>
        <begin position="240"/>
        <end position="766"/>
    </location>
</feature>
<evidence type="ECO:0000256" key="9">
    <source>
        <dbReference type="ARBA" id="ARBA00023237"/>
    </source>
</evidence>
<dbReference type="AlphaFoldDB" id="A0A1Y1T8F3"/>
<dbReference type="InterPro" id="IPR036942">
    <property type="entry name" value="Beta-barrel_TonB_sf"/>
</dbReference>
<dbReference type="InterPro" id="IPR000531">
    <property type="entry name" value="Beta-barrel_TonB"/>
</dbReference>
<dbReference type="InterPro" id="IPR039426">
    <property type="entry name" value="TonB-dep_rcpt-like"/>
</dbReference>
<feature type="domain" description="TonB-dependent receptor plug" evidence="13">
    <location>
        <begin position="112"/>
        <end position="211"/>
    </location>
</feature>
<dbReference type="GO" id="GO:0009279">
    <property type="term" value="C:cell outer membrane"/>
    <property type="evidence" value="ECO:0007669"/>
    <property type="project" value="UniProtKB-SubCell"/>
</dbReference>
<dbReference type="InterPro" id="IPR008969">
    <property type="entry name" value="CarboxyPept-like_regulatory"/>
</dbReference>
<evidence type="ECO:0000256" key="1">
    <source>
        <dbReference type="ARBA" id="ARBA00004571"/>
    </source>
</evidence>
<dbReference type="PROSITE" id="PS52016">
    <property type="entry name" value="TONB_DEPENDENT_REC_3"/>
    <property type="match status" value="1"/>
</dbReference>
<comment type="similarity">
    <text evidence="10 11">Belongs to the TonB-dependent receptor family.</text>
</comment>
<keyword evidence="9 10" id="KW-0998">Cell outer membrane</keyword>
<dbReference type="Gene3D" id="2.40.170.20">
    <property type="entry name" value="TonB-dependent receptor, beta-barrel domain"/>
    <property type="match status" value="1"/>
</dbReference>
<keyword evidence="3 10" id="KW-1134">Transmembrane beta strand</keyword>
<gene>
    <name evidence="14" type="ORF">IIF7_01230</name>
</gene>
<dbReference type="Proteomes" id="UP000192746">
    <property type="component" value="Unassembled WGS sequence"/>
</dbReference>
<evidence type="ECO:0000313" key="14">
    <source>
        <dbReference type="EMBL" id="ORL47341.1"/>
    </source>
</evidence>
<evidence type="ECO:0000259" key="12">
    <source>
        <dbReference type="Pfam" id="PF00593"/>
    </source>
</evidence>
<dbReference type="Gene3D" id="2.60.40.1120">
    <property type="entry name" value="Carboxypeptidase-like, regulatory domain"/>
    <property type="match status" value="1"/>
</dbReference>
<dbReference type="GO" id="GO:0044718">
    <property type="term" value="P:siderophore transmembrane transport"/>
    <property type="evidence" value="ECO:0007669"/>
    <property type="project" value="TreeGrafter"/>
</dbReference>
<keyword evidence="2 10" id="KW-0813">Transport</keyword>
<evidence type="ECO:0000256" key="11">
    <source>
        <dbReference type="RuleBase" id="RU003357"/>
    </source>
</evidence>
<dbReference type="EMBL" id="ARYN01000001">
    <property type="protein sequence ID" value="ORL47341.1"/>
    <property type="molecule type" value="Genomic_DNA"/>
</dbReference>
<keyword evidence="5" id="KW-0732">Signal</keyword>
<proteinExistence type="inferred from homology"/>